<keyword evidence="7 9" id="KW-0413">Isomerase</keyword>
<feature type="region of interest" description="Disordered" evidence="11">
    <location>
        <begin position="1"/>
        <end position="102"/>
    </location>
</feature>
<feature type="domain" description="DNA topoisomerase I eukaryotic-type" evidence="12">
    <location>
        <begin position="272"/>
        <end position="725"/>
    </location>
</feature>
<dbReference type="PANTHER" id="PTHR10290:SF3">
    <property type="entry name" value="DNA TOPOISOMERASE 1"/>
    <property type="match status" value="1"/>
</dbReference>
<evidence type="ECO:0000256" key="10">
    <source>
        <dbReference type="SAM" id="Coils"/>
    </source>
</evidence>
<dbReference type="EMBL" id="JALLPJ020000004">
    <property type="protein sequence ID" value="KAL3805454.1"/>
    <property type="molecule type" value="Genomic_DNA"/>
</dbReference>
<keyword evidence="10" id="KW-0175">Coiled coil</keyword>
<dbReference type="InterPro" id="IPR013499">
    <property type="entry name" value="TopoI_euk"/>
</dbReference>
<dbReference type="InterPro" id="IPR013500">
    <property type="entry name" value="TopoI_cat_euk"/>
</dbReference>
<dbReference type="InterPro" id="IPR011010">
    <property type="entry name" value="DNA_brk_join_enz"/>
</dbReference>
<dbReference type="InterPro" id="IPR014727">
    <property type="entry name" value="TopoI_cat_a/b-sub_euk"/>
</dbReference>
<dbReference type="InterPro" id="IPR008336">
    <property type="entry name" value="TopoI_DNA-bd_euk"/>
</dbReference>
<dbReference type="Proteomes" id="UP001530400">
    <property type="component" value="Unassembled WGS sequence"/>
</dbReference>
<evidence type="ECO:0000256" key="1">
    <source>
        <dbReference type="ARBA" id="ARBA00000213"/>
    </source>
</evidence>
<dbReference type="Pfam" id="PF02919">
    <property type="entry name" value="Topoisom_I_N"/>
    <property type="match status" value="1"/>
</dbReference>
<feature type="compositionally biased region" description="Basic and acidic residues" evidence="11">
    <location>
        <begin position="73"/>
        <end position="83"/>
    </location>
</feature>
<protein>
    <recommendedName>
        <fullName evidence="4">DNA topoisomerase 1</fullName>
        <ecNumber evidence="3">5.6.2.1</ecNumber>
    </recommendedName>
    <alternativeName>
        <fullName evidence="8">DNA topoisomerase I</fullName>
    </alternativeName>
</protein>
<dbReference type="InterPro" id="IPR051062">
    <property type="entry name" value="Topoisomerase_IB"/>
</dbReference>
<keyword evidence="14" id="KW-1185">Reference proteome</keyword>
<sequence>MADDSSSDDDLPLGQLKKPAAVSSSAAAASKKRAIKEESSDDDAPIKPKKKAKTSNGKAKPDKVTSSAKVKKEKNGKSSDKKPAAKKPTNNGKAAKSLKQMDKAEKISHAMQAYLWWNADNPPAGCQWVKMEHAGVSFPEAYTPHGVKMLYDGQPVDLTPIEEEAATFFAAMDPDGMHLGNPKTAPIFIKNFFADFRAILGKYHIIKDFKKCDFEPIRRYLNEQKIIRKAITDEERKMNKDSKNETMFKFGYSLVDGHIEKVGNYNMEPPGAFRGRGEHPKMGKLKQRVEPEQVMINLSECAPVPRCSVPGHAWGDLRHDPTVQWLCQWKENINNQVKYMQLAAQSSFKGKSDRSKYNKAAKLCGNIDKIRADYKKNLKSKSMEARQIATAMWVIDRLALRVGGEKDTDEEADTVGCCSLRVEHLKFDPNGEGADNKEIELEFLGKDSMLFKQTIDFGSALYTENHGMGEQVYENFKLFCKKKKQSDDVFSDLTPSVLNAHLKGIMEGLTAKVFRTYNASKTLQEELLKTEKAAGWARLTAAEKVTEYNNANREVAILCNHQRSVSKAQETQLESLGGKLQTLKDQKKTLKKMLKRLNEGNDKGLPTKKDEAKAVEKANKALEKAKEMKEKAKTNEEKIAATEMDEKAKALKKEAGELKFNQAHLWEKVPSKDQVSKKISNWTEKIAKMEMNIKHKDDNKEVSLGTSKLNYMDPRISVAWCKRNEVPIEKIFSKTMRDKFNWAMAVPSDWEFNESIAKQG</sequence>
<comment type="similarity">
    <text evidence="2 9">Belongs to the type IB topoisomerase family.</text>
</comment>
<dbReference type="Pfam" id="PF01028">
    <property type="entry name" value="Topoisom_I"/>
    <property type="match status" value="1"/>
</dbReference>
<gene>
    <name evidence="13" type="ORF">ACHAWO_004215</name>
</gene>
<evidence type="ECO:0000256" key="8">
    <source>
        <dbReference type="ARBA" id="ARBA00033297"/>
    </source>
</evidence>
<feature type="compositionally biased region" description="Acidic residues" evidence="11">
    <location>
        <begin position="1"/>
        <end position="11"/>
    </location>
</feature>
<feature type="compositionally biased region" description="Low complexity" evidence="11">
    <location>
        <begin position="17"/>
        <end position="29"/>
    </location>
</feature>
<dbReference type="Pfam" id="PF14370">
    <property type="entry name" value="Topo_C_assoc"/>
    <property type="match status" value="1"/>
</dbReference>
<dbReference type="InterPro" id="IPR018521">
    <property type="entry name" value="TopoIB_AS"/>
</dbReference>
<evidence type="ECO:0000256" key="2">
    <source>
        <dbReference type="ARBA" id="ARBA00006645"/>
    </source>
</evidence>
<evidence type="ECO:0000256" key="5">
    <source>
        <dbReference type="ARBA" id="ARBA00023029"/>
    </source>
</evidence>
<dbReference type="Gene3D" id="2.170.11.10">
    <property type="entry name" value="DNA Topoisomerase I, domain 2"/>
    <property type="match status" value="1"/>
</dbReference>
<evidence type="ECO:0000256" key="7">
    <source>
        <dbReference type="ARBA" id="ARBA00023235"/>
    </source>
</evidence>
<reference evidence="13 14" key="1">
    <citation type="submission" date="2024-10" db="EMBL/GenBank/DDBJ databases">
        <title>Updated reference genomes for cyclostephanoid diatoms.</title>
        <authorList>
            <person name="Roberts W.R."/>
            <person name="Alverson A.J."/>
        </authorList>
    </citation>
    <scope>NUCLEOTIDE SEQUENCE [LARGE SCALE GENOMIC DNA]</scope>
    <source>
        <strain evidence="13 14">AJA010-31</strain>
    </source>
</reference>
<dbReference type="InterPro" id="IPR013030">
    <property type="entry name" value="DNA_topo_DNA_db_N_dom2"/>
</dbReference>
<dbReference type="AlphaFoldDB" id="A0ABD3QZH8"/>
<evidence type="ECO:0000313" key="13">
    <source>
        <dbReference type="EMBL" id="KAL3805454.1"/>
    </source>
</evidence>
<dbReference type="Gene3D" id="1.10.132.10">
    <property type="match status" value="1"/>
</dbReference>
<proteinExistence type="inferred from homology"/>
<dbReference type="InterPro" id="IPR014711">
    <property type="entry name" value="TopoI_cat_a-hlx-sub_euk"/>
</dbReference>
<name>A0ABD3QZH8_9STRA</name>
<dbReference type="Gene3D" id="1.10.10.41">
    <property type="entry name" value="Yeast DNA topoisomerase - domain 1"/>
    <property type="match status" value="1"/>
</dbReference>
<keyword evidence="6 9" id="KW-0238">DNA-binding</keyword>
<dbReference type="SUPFAM" id="SSF56349">
    <property type="entry name" value="DNA breaking-rejoining enzymes"/>
    <property type="match status" value="1"/>
</dbReference>
<comment type="caution">
    <text evidence="13">The sequence shown here is derived from an EMBL/GenBank/DDBJ whole genome shotgun (WGS) entry which is preliminary data.</text>
</comment>
<dbReference type="GO" id="GO:0003677">
    <property type="term" value="F:DNA binding"/>
    <property type="evidence" value="ECO:0007669"/>
    <property type="project" value="UniProtKB-UniRule"/>
</dbReference>
<dbReference type="PRINTS" id="PR00416">
    <property type="entry name" value="EUTPISMRASEI"/>
</dbReference>
<keyword evidence="5 9" id="KW-0799">Topoisomerase</keyword>
<dbReference type="InterPro" id="IPR025834">
    <property type="entry name" value="TopoI_C_dom"/>
</dbReference>
<evidence type="ECO:0000313" key="14">
    <source>
        <dbReference type="Proteomes" id="UP001530400"/>
    </source>
</evidence>
<dbReference type="GO" id="GO:0003917">
    <property type="term" value="F:DNA topoisomerase type I (single strand cut, ATP-independent) activity"/>
    <property type="evidence" value="ECO:0007669"/>
    <property type="project" value="UniProtKB-UniRule"/>
</dbReference>
<evidence type="ECO:0000259" key="12">
    <source>
        <dbReference type="SMART" id="SM00435"/>
    </source>
</evidence>
<organism evidence="13 14">
    <name type="scientific">Cyclotella atomus</name>
    <dbReference type="NCBI Taxonomy" id="382360"/>
    <lineage>
        <taxon>Eukaryota</taxon>
        <taxon>Sar</taxon>
        <taxon>Stramenopiles</taxon>
        <taxon>Ochrophyta</taxon>
        <taxon>Bacillariophyta</taxon>
        <taxon>Coscinodiscophyceae</taxon>
        <taxon>Thalassiosirophycidae</taxon>
        <taxon>Stephanodiscales</taxon>
        <taxon>Stephanodiscaceae</taxon>
        <taxon>Cyclotella</taxon>
    </lineage>
</organism>
<dbReference type="InterPro" id="IPR036202">
    <property type="entry name" value="TopoI_DNA-bd_euk_N_sf"/>
</dbReference>
<dbReference type="SUPFAM" id="SSF56741">
    <property type="entry name" value="Eukaryotic DNA topoisomerase I, N-terminal DNA-binding fragment"/>
    <property type="match status" value="1"/>
</dbReference>
<dbReference type="GO" id="GO:0006265">
    <property type="term" value="P:DNA topological change"/>
    <property type="evidence" value="ECO:0007669"/>
    <property type="project" value="UniProtKB-UniRule"/>
</dbReference>
<dbReference type="PROSITE" id="PS00176">
    <property type="entry name" value="TOPO_IB_1"/>
    <property type="match status" value="1"/>
</dbReference>
<evidence type="ECO:0000256" key="11">
    <source>
        <dbReference type="SAM" id="MobiDB-lite"/>
    </source>
</evidence>
<evidence type="ECO:0000256" key="9">
    <source>
        <dbReference type="PROSITE-ProRule" id="PRU01382"/>
    </source>
</evidence>
<accession>A0ABD3QZH8</accession>
<dbReference type="Gene3D" id="3.90.15.10">
    <property type="entry name" value="Topoisomerase I, Chain A, domain 3"/>
    <property type="match status" value="1"/>
</dbReference>
<dbReference type="SMART" id="SM00435">
    <property type="entry name" value="TOPEUc"/>
    <property type="match status" value="1"/>
</dbReference>
<evidence type="ECO:0000256" key="6">
    <source>
        <dbReference type="ARBA" id="ARBA00023125"/>
    </source>
</evidence>
<evidence type="ECO:0000256" key="3">
    <source>
        <dbReference type="ARBA" id="ARBA00012891"/>
    </source>
</evidence>
<feature type="coiled-coil region" evidence="10">
    <location>
        <begin position="566"/>
        <end position="645"/>
    </location>
</feature>
<dbReference type="PANTHER" id="PTHR10290">
    <property type="entry name" value="DNA TOPOISOMERASE I"/>
    <property type="match status" value="1"/>
</dbReference>
<dbReference type="InterPro" id="IPR013034">
    <property type="entry name" value="DNA_topo_DNA_db_N_dom1"/>
</dbReference>
<dbReference type="InterPro" id="IPR001631">
    <property type="entry name" value="TopoI"/>
</dbReference>
<comment type="catalytic activity">
    <reaction evidence="1 9">
        <text>ATP-independent breakage of single-stranded DNA, followed by passage and rejoining.</text>
        <dbReference type="EC" id="5.6.2.1"/>
    </reaction>
</comment>
<dbReference type="PROSITE" id="PS52038">
    <property type="entry name" value="TOPO_IB_2"/>
    <property type="match status" value="1"/>
</dbReference>
<evidence type="ECO:0000256" key="4">
    <source>
        <dbReference type="ARBA" id="ARBA00019632"/>
    </source>
</evidence>
<dbReference type="EC" id="5.6.2.1" evidence="3"/>
<feature type="active site" description="O-(3'-phospho-DNA)-tyrosine intermediate" evidence="9">
    <location>
        <position position="711"/>
    </location>
</feature>